<dbReference type="Pfam" id="PF21747">
    <property type="entry name" value="YpoC"/>
    <property type="match status" value="1"/>
</dbReference>
<keyword evidence="3" id="KW-1185">Reference proteome</keyword>
<organism evidence="2 3">
    <name type="scientific">Niallia alba</name>
    <dbReference type="NCBI Taxonomy" id="2729105"/>
    <lineage>
        <taxon>Bacteria</taxon>
        <taxon>Bacillati</taxon>
        <taxon>Bacillota</taxon>
        <taxon>Bacilli</taxon>
        <taxon>Bacillales</taxon>
        <taxon>Bacillaceae</taxon>
        <taxon>Niallia</taxon>
    </lineage>
</organism>
<name>A0A7Y0K9L4_9BACI</name>
<feature type="domain" description="YpoC-like" evidence="1">
    <location>
        <begin position="60"/>
        <end position="166"/>
    </location>
</feature>
<dbReference type="EMBL" id="JABBPK010000001">
    <property type="protein sequence ID" value="NMO78220.1"/>
    <property type="molecule type" value="Genomic_DNA"/>
</dbReference>
<evidence type="ECO:0000259" key="1">
    <source>
        <dbReference type="Pfam" id="PF21747"/>
    </source>
</evidence>
<comment type="caution">
    <text evidence="2">The sequence shown here is derived from an EMBL/GenBank/DDBJ whole genome shotgun (WGS) entry which is preliminary data.</text>
</comment>
<sequence>MDNHQLDAPIELLYGPFPVVKKFPSIVTDCLVLTPAFLHEANYYHNKEGYQPWNTANFSECVKLVLEKWKQLKQELQSFAEERDTIRLQQGLTIGMEYFLECLYWLNEKPVVLRNGLVDSSLEIKPFNLEDRLQFILKRLNGYHSYKQLDELFKELEKQHAIKLIRLNRKSK</sequence>
<protein>
    <recommendedName>
        <fullName evidence="1">YpoC-like domain-containing protein</fullName>
    </recommendedName>
</protein>
<gene>
    <name evidence="2" type="ORF">HHU08_14635</name>
</gene>
<evidence type="ECO:0000313" key="2">
    <source>
        <dbReference type="EMBL" id="NMO78220.1"/>
    </source>
</evidence>
<dbReference type="InterPro" id="IPR048427">
    <property type="entry name" value="YpoC"/>
</dbReference>
<reference evidence="2 3" key="1">
    <citation type="submission" date="2020-04" db="EMBL/GenBank/DDBJ databases">
        <title>Bacillus sp. UniB3 isolated from commercial digestive syrup.</title>
        <authorList>
            <person name="Thorat V."/>
            <person name="Kirdat K."/>
            <person name="Tiwarekar B."/>
            <person name="Yadav A."/>
        </authorList>
    </citation>
    <scope>NUCLEOTIDE SEQUENCE [LARGE SCALE GENOMIC DNA]</scope>
    <source>
        <strain evidence="2 3">UniB3</strain>
    </source>
</reference>
<dbReference type="AlphaFoldDB" id="A0A7Y0K9L4"/>
<proteinExistence type="predicted"/>
<accession>A0A7Y0K9L4</accession>
<dbReference type="RefSeq" id="WP_101730969.1">
    <property type="nucleotide sequence ID" value="NZ_JABBPK010000001.1"/>
</dbReference>
<dbReference type="Proteomes" id="UP000588491">
    <property type="component" value="Unassembled WGS sequence"/>
</dbReference>
<evidence type="ECO:0000313" key="3">
    <source>
        <dbReference type="Proteomes" id="UP000588491"/>
    </source>
</evidence>